<accession>A0A2Z6M7E0</accession>
<reference evidence="2" key="1">
    <citation type="journal article" date="2017" name="Front. Plant Sci.">
        <title>Climate Clever Clovers: New Paradigm to Reduce the Environmental Footprint of Ruminants by Breeding Low Methanogenic Forages Utilizing Haplotype Variation.</title>
        <authorList>
            <person name="Kaur P."/>
            <person name="Appels R."/>
            <person name="Bayer P.E."/>
            <person name="Keeble-Gagnere G."/>
            <person name="Wang J."/>
            <person name="Hirakawa H."/>
            <person name="Shirasawa K."/>
            <person name="Vercoe P."/>
            <person name="Stefanova K."/>
            <person name="Durmic Z."/>
            <person name="Nichols P."/>
            <person name="Revell C."/>
            <person name="Isobe S.N."/>
            <person name="Edwards D."/>
            <person name="Erskine W."/>
        </authorList>
    </citation>
    <scope>NUCLEOTIDE SEQUENCE [LARGE SCALE GENOMIC DNA]</scope>
    <source>
        <strain evidence="2">cv. Daliak</strain>
    </source>
</reference>
<name>A0A2Z6M7E0_TRISU</name>
<evidence type="ECO:0000313" key="1">
    <source>
        <dbReference type="EMBL" id="GAU28156.1"/>
    </source>
</evidence>
<dbReference type="AlphaFoldDB" id="A0A2Z6M7E0"/>
<gene>
    <name evidence="1" type="ORF">TSUD_313150</name>
</gene>
<keyword evidence="2" id="KW-1185">Reference proteome</keyword>
<evidence type="ECO:0000313" key="2">
    <source>
        <dbReference type="Proteomes" id="UP000242715"/>
    </source>
</evidence>
<organism evidence="1 2">
    <name type="scientific">Trifolium subterraneum</name>
    <name type="common">Subterranean clover</name>
    <dbReference type="NCBI Taxonomy" id="3900"/>
    <lineage>
        <taxon>Eukaryota</taxon>
        <taxon>Viridiplantae</taxon>
        <taxon>Streptophyta</taxon>
        <taxon>Embryophyta</taxon>
        <taxon>Tracheophyta</taxon>
        <taxon>Spermatophyta</taxon>
        <taxon>Magnoliopsida</taxon>
        <taxon>eudicotyledons</taxon>
        <taxon>Gunneridae</taxon>
        <taxon>Pentapetalae</taxon>
        <taxon>rosids</taxon>
        <taxon>fabids</taxon>
        <taxon>Fabales</taxon>
        <taxon>Fabaceae</taxon>
        <taxon>Papilionoideae</taxon>
        <taxon>50 kb inversion clade</taxon>
        <taxon>NPAAA clade</taxon>
        <taxon>Hologalegina</taxon>
        <taxon>IRL clade</taxon>
        <taxon>Trifolieae</taxon>
        <taxon>Trifolium</taxon>
    </lineage>
</organism>
<dbReference type="Proteomes" id="UP000242715">
    <property type="component" value="Unassembled WGS sequence"/>
</dbReference>
<sequence length="210" mass="23981">MRNATPVVQKSFSDCLFSVAECDSLENKLREQHNIVITSKQIRSNLNAAYYAFEEYCLLMKEGREGLRFDRETGEDKLANINFSHTDVILNFNSLRLIFPFLWDKYFKDGSKKRSGSLYAASSSKRTRDTYSSKSLKSFSSVHPNSNVIWKVIDRIQELFGNGPNKLIPKAYVDAAKIHYGADENEGKFFLAYNDDDAKEDFASKANIVI</sequence>
<proteinExistence type="predicted"/>
<dbReference type="EMBL" id="DF973369">
    <property type="protein sequence ID" value="GAU28156.1"/>
    <property type="molecule type" value="Genomic_DNA"/>
</dbReference>
<protein>
    <submittedName>
        <fullName evidence="1">Uncharacterized protein</fullName>
    </submittedName>
</protein>